<dbReference type="InterPro" id="IPR000212">
    <property type="entry name" value="DNA_helicase_UvrD/REP"/>
</dbReference>
<keyword evidence="1 9" id="KW-0547">Nucleotide-binding</keyword>
<dbReference type="PANTHER" id="PTHR11070:SF45">
    <property type="entry name" value="DNA 3'-5' HELICASE"/>
    <property type="match status" value="1"/>
</dbReference>
<evidence type="ECO:0000313" key="11">
    <source>
        <dbReference type="EMBL" id="KYO51727.1"/>
    </source>
</evidence>
<dbReference type="PROSITE" id="PS51198">
    <property type="entry name" value="UVRD_HELICASE_ATP_BIND"/>
    <property type="match status" value="1"/>
</dbReference>
<dbReference type="InterPro" id="IPR014017">
    <property type="entry name" value="DNA_helicase_UvrD-like_C"/>
</dbReference>
<keyword evidence="5" id="KW-0413">Isomerase</keyword>
<organism evidence="11 12">
    <name type="scientific">Tistrella mobilis</name>
    <dbReference type="NCBI Taxonomy" id="171437"/>
    <lineage>
        <taxon>Bacteria</taxon>
        <taxon>Pseudomonadati</taxon>
        <taxon>Pseudomonadota</taxon>
        <taxon>Alphaproteobacteria</taxon>
        <taxon>Geminicoccales</taxon>
        <taxon>Geminicoccaceae</taxon>
        <taxon>Tistrella</taxon>
    </lineage>
</organism>
<dbReference type="GO" id="GO:0016887">
    <property type="term" value="F:ATP hydrolysis activity"/>
    <property type="evidence" value="ECO:0007669"/>
    <property type="project" value="RHEA"/>
</dbReference>
<dbReference type="AlphaFoldDB" id="A0A162KNI8"/>
<sequence length="706" mass="77117">MDFRIADSFVDGLRRLHGPDLKAAKTAAFDLQLDPAAPGLRMHRLDRAADRNFWSVRVNADIRIILHRLDDALLLAYVDHHDAAYRWAERRRIERHPVTGATQIVVLPEVAGPDEGTAPQLGQAADVPQEPWHPPLFLDLTDDDMLGIGVPPSELQAVRHASSPDFFDVAERLPQEAVEALLDYVSTGRLPVRRDAGGTAAFEHPDDGRRFRTIHTPEDLRRALDYPWDRWIVFLHPDQRRLVERDHGGPVRIAGSAGTGKTVVALHRAAWIARRDARARVLLTTVSAPLAAALAHKLERLTGHDSDLAARITVRALPDLAEDAARARLGPVRIADAETVRAAILARAAGPTGPRHLRPGFITAEWHEVIEARALTDAAAYRATPRLGRRTRLGARQRDEIWAVVDAVRADLADQGFTTLAAIYTAIIPATSPQELPTDDARFDAVIVDEAQDVGPAELRFLASLARSGSRLSDAPRPDALFFAGDLGQRIFRQPFSWAALGIDIRGRSHVLKVNYRTSHQIRTRADRLLPEVLADVDGVSEGRDGTVSLFDGPPPEIRLAADEATEIRLIAGWVLDLLDDGMSPEEIALIIRDDSLRPRAEAVAAALGLVPAHLGAEVAVPDGRIAIATMHVAKGLEFRAVAVMACDDDALPSAARIAAIADEADLDHVYDTERHLLYVACTRARDRLLVSGVAPGSEFLADLEA</sequence>
<dbReference type="GO" id="GO:0005524">
    <property type="term" value="F:ATP binding"/>
    <property type="evidence" value="ECO:0007669"/>
    <property type="project" value="UniProtKB-UniRule"/>
</dbReference>
<evidence type="ECO:0000259" key="10">
    <source>
        <dbReference type="PROSITE" id="PS51198"/>
    </source>
</evidence>
<comment type="caution">
    <text evidence="11">The sequence shown here is derived from an EMBL/GenBank/DDBJ whole genome shotgun (WGS) entry which is preliminary data.</text>
</comment>
<dbReference type="GO" id="GO:0043138">
    <property type="term" value="F:3'-5' DNA helicase activity"/>
    <property type="evidence" value="ECO:0007669"/>
    <property type="project" value="UniProtKB-EC"/>
</dbReference>
<evidence type="ECO:0000256" key="7">
    <source>
        <dbReference type="ARBA" id="ARBA00034808"/>
    </source>
</evidence>
<dbReference type="GO" id="GO:0003677">
    <property type="term" value="F:DNA binding"/>
    <property type="evidence" value="ECO:0007669"/>
    <property type="project" value="InterPro"/>
</dbReference>
<dbReference type="Pfam" id="PF13361">
    <property type="entry name" value="UvrD_C"/>
    <property type="match status" value="1"/>
</dbReference>
<dbReference type="GO" id="GO:0000725">
    <property type="term" value="P:recombinational repair"/>
    <property type="evidence" value="ECO:0007669"/>
    <property type="project" value="TreeGrafter"/>
</dbReference>
<dbReference type="Proteomes" id="UP000075787">
    <property type="component" value="Unassembled WGS sequence"/>
</dbReference>
<dbReference type="Pfam" id="PF00580">
    <property type="entry name" value="UvrD-helicase"/>
    <property type="match status" value="1"/>
</dbReference>
<keyword evidence="4 9" id="KW-0067">ATP-binding</keyword>
<proteinExistence type="predicted"/>
<dbReference type="GeneID" id="97241009"/>
<evidence type="ECO:0000313" key="12">
    <source>
        <dbReference type="Proteomes" id="UP000075787"/>
    </source>
</evidence>
<dbReference type="InterPro" id="IPR035093">
    <property type="entry name" value="RelE/ParE_toxin_dom_sf"/>
</dbReference>
<accession>A0A162KNI8</accession>
<name>A0A162KNI8_9PROT</name>
<evidence type="ECO:0000256" key="2">
    <source>
        <dbReference type="ARBA" id="ARBA00022801"/>
    </source>
</evidence>
<keyword evidence="2 9" id="KW-0378">Hydrolase</keyword>
<feature type="domain" description="UvrD-like helicase ATP-binding" evidence="10">
    <location>
        <begin position="234"/>
        <end position="519"/>
    </location>
</feature>
<evidence type="ECO:0000256" key="4">
    <source>
        <dbReference type="ARBA" id="ARBA00022840"/>
    </source>
</evidence>
<evidence type="ECO:0000256" key="3">
    <source>
        <dbReference type="ARBA" id="ARBA00022806"/>
    </source>
</evidence>
<dbReference type="SUPFAM" id="SSF143011">
    <property type="entry name" value="RelE-like"/>
    <property type="match status" value="1"/>
</dbReference>
<dbReference type="OrthoDB" id="7211215at2"/>
<dbReference type="EMBL" id="LPZR01000166">
    <property type="protein sequence ID" value="KYO51727.1"/>
    <property type="molecule type" value="Genomic_DNA"/>
</dbReference>
<reference evidence="11 12" key="1">
    <citation type="submission" date="2015-12" db="EMBL/GenBank/DDBJ databases">
        <title>Genome sequence of Tistrella mobilis MCCC 1A02139.</title>
        <authorList>
            <person name="Lu L."/>
            <person name="Lai Q."/>
            <person name="Shao Z."/>
            <person name="Qian P."/>
        </authorList>
    </citation>
    <scope>NUCLEOTIDE SEQUENCE [LARGE SCALE GENOMIC DNA]</scope>
    <source>
        <strain evidence="11 12">MCCC 1A02139</strain>
    </source>
</reference>
<dbReference type="RefSeq" id="WP_062765587.1">
    <property type="nucleotide sequence ID" value="NZ_CP121045.1"/>
</dbReference>
<feature type="binding site" evidence="9">
    <location>
        <begin position="255"/>
        <end position="262"/>
    </location>
    <ligand>
        <name>ATP</name>
        <dbReference type="ChEBI" id="CHEBI:30616"/>
    </ligand>
</feature>
<evidence type="ECO:0000256" key="1">
    <source>
        <dbReference type="ARBA" id="ARBA00022741"/>
    </source>
</evidence>
<dbReference type="SUPFAM" id="SSF52540">
    <property type="entry name" value="P-loop containing nucleoside triphosphate hydrolases"/>
    <property type="match status" value="1"/>
</dbReference>
<keyword evidence="3 9" id="KW-0347">Helicase</keyword>
<evidence type="ECO:0000256" key="6">
    <source>
        <dbReference type="ARBA" id="ARBA00034617"/>
    </source>
</evidence>
<comment type="catalytic activity">
    <reaction evidence="6">
        <text>Couples ATP hydrolysis with the unwinding of duplex DNA by translocating in the 3'-5' direction.</text>
        <dbReference type="EC" id="5.6.2.4"/>
    </reaction>
</comment>
<evidence type="ECO:0000256" key="5">
    <source>
        <dbReference type="ARBA" id="ARBA00023235"/>
    </source>
</evidence>
<evidence type="ECO:0000256" key="8">
    <source>
        <dbReference type="ARBA" id="ARBA00048988"/>
    </source>
</evidence>
<dbReference type="PANTHER" id="PTHR11070">
    <property type="entry name" value="UVRD / RECB / PCRA DNA HELICASE FAMILY MEMBER"/>
    <property type="match status" value="1"/>
</dbReference>
<gene>
    <name evidence="11" type="ORF">AUP44_07875</name>
</gene>
<evidence type="ECO:0000256" key="9">
    <source>
        <dbReference type="PROSITE-ProRule" id="PRU00560"/>
    </source>
</evidence>
<dbReference type="GO" id="GO:0005829">
    <property type="term" value="C:cytosol"/>
    <property type="evidence" value="ECO:0007669"/>
    <property type="project" value="TreeGrafter"/>
</dbReference>
<protein>
    <recommendedName>
        <fullName evidence="7">DNA 3'-5' helicase</fullName>
        <ecNumber evidence="7">5.6.2.4</ecNumber>
    </recommendedName>
</protein>
<dbReference type="InterPro" id="IPR027417">
    <property type="entry name" value="P-loop_NTPase"/>
</dbReference>
<dbReference type="InterPro" id="IPR014016">
    <property type="entry name" value="UvrD-like_ATP-bd"/>
</dbReference>
<dbReference type="EC" id="5.6.2.4" evidence="7"/>
<comment type="catalytic activity">
    <reaction evidence="8">
        <text>ATP + H2O = ADP + phosphate + H(+)</text>
        <dbReference type="Rhea" id="RHEA:13065"/>
        <dbReference type="ChEBI" id="CHEBI:15377"/>
        <dbReference type="ChEBI" id="CHEBI:15378"/>
        <dbReference type="ChEBI" id="CHEBI:30616"/>
        <dbReference type="ChEBI" id="CHEBI:43474"/>
        <dbReference type="ChEBI" id="CHEBI:456216"/>
        <dbReference type="EC" id="5.6.2.4"/>
    </reaction>
</comment>
<dbReference type="Gene3D" id="3.40.50.300">
    <property type="entry name" value="P-loop containing nucleotide triphosphate hydrolases"/>
    <property type="match status" value="2"/>
</dbReference>